<comment type="similarity">
    <text evidence="1">Belongs to the actin family.</text>
</comment>
<dbReference type="SMART" id="SM00338">
    <property type="entry name" value="BRLZ"/>
    <property type="match status" value="1"/>
</dbReference>
<evidence type="ECO:0000313" key="5">
    <source>
        <dbReference type="Proteomes" id="UP000288859"/>
    </source>
</evidence>
<dbReference type="Proteomes" id="UP000288859">
    <property type="component" value="Unassembled WGS sequence"/>
</dbReference>
<evidence type="ECO:0000256" key="2">
    <source>
        <dbReference type="SAM" id="MobiDB-lite"/>
    </source>
</evidence>
<dbReference type="InterPro" id="IPR043129">
    <property type="entry name" value="ATPase_NBD"/>
</dbReference>
<feature type="compositionally biased region" description="Acidic residues" evidence="2">
    <location>
        <begin position="587"/>
        <end position="600"/>
    </location>
</feature>
<dbReference type="PROSITE" id="PS00036">
    <property type="entry name" value="BZIP_BASIC"/>
    <property type="match status" value="1"/>
</dbReference>
<dbReference type="VEuPathDB" id="FungiDB:PV10_07719"/>
<protein>
    <recommendedName>
        <fullName evidence="3">BZIP domain-containing protein</fullName>
    </recommendedName>
</protein>
<feature type="region of interest" description="Disordered" evidence="2">
    <location>
        <begin position="484"/>
        <end position="603"/>
    </location>
</feature>
<evidence type="ECO:0000259" key="3">
    <source>
        <dbReference type="PROSITE" id="PS50217"/>
    </source>
</evidence>
<dbReference type="InterPro" id="IPR046347">
    <property type="entry name" value="bZIP_sf"/>
</dbReference>
<dbReference type="VEuPathDB" id="FungiDB:PV10_07718"/>
<feature type="region of interest" description="Disordered" evidence="2">
    <location>
        <begin position="1"/>
        <end position="87"/>
    </location>
</feature>
<reference evidence="4 5" key="1">
    <citation type="submission" date="2017-03" db="EMBL/GenBank/DDBJ databases">
        <title>Genomes of endolithic fungi from Antarctica.</title>
        <authorList>
            <person name="Coleine C."/>
            <person name="Masonjones S."/>
            <person name="Stajich J.E."/>
        </authorList>
    </citation>
    <scope>NUCLEOTIDE SEQUENCE [LARGE SCALE GENOMIC DNA]</scope>
    <source>
        <strain evidence="4 5">CCFEE 6314</strain>
    </source>
</reference>
<feature type="compositionally biased region" description="Polar residues" evidence="2">
    <location>
        <begin position="160"/>
        <end position="171"/>
    </location>
</feature>
<dbReference type="SUPFAM" id="SSF53067">
    <property type="entry name" value="Actin-like ATPase domain"/>
    <property type="match status" value="2"/>
</dbReference>
<feature type="compositionally biased region" description="Polar residues" evidence="2">
    <location>
        <begin position="485"/>
        <end position="499"/>
    </location>
</feature>
<feature type="region of interest" description="Disordered" evidence="2">
    <location>
        <begin position="845"/>
        <end position="872"/>
    </location>
</feature>
<dbReference type="Gene3D" id="3.30.420.40">
    <property type="match status" value="4"/>
</dbReference>
<feature type="region of interest" description="Disordered" evidence="2">
    <location>
        <begin position="778"/>
        <end position="824"/>
    </location>
</feature>
<comment type="caution">
    <text evidence="4">The sequence shown here is derived from an EMBL/GenBank/DDBJ whole genome shotgun (WGS) entry which is preliminary data.</text>
</comment>
<feature type="compositionally biased region" description="Polar residues" evidence="2">
    <location>
        <begin position="133"/>
        <end position="142"/>
    </location>
</feature>
<evidence type="ECO:0000256" key="1">
    <source>
        <dbReference type="RuleBase" id="RU000487"/>
    </source>
</evidence>
<feature type="region of interest" description="Disordered" evidence="2">
    <location>
        <begin position="119"/>
        <end position="172"/>
    </location>
</feature>
<feature type="compositionally biased region" description="Basic and acidic residues" evidence="2">
    <location>
        <begin position="55"/>
        <end position="79"/>
    </location>
</feature>
<feature type="compositionally biased region" description="Basic and acidic residues" evidence="2">
    <location>
        <begin position="845"/>
        <end position="854"/>
    </location>
</feature>
<dbReference type="InterPro" id="IPR004000">
    <property type="entry name" value="Actin"/>
</dbReference>
<dbReference type="AlphaFoldDB" id="A0A438NE83"/>
<dbReference type="Gene3D" id="3.90.640.60">
    <property type="match status" value="1"/>
</dbReference>
<dbReference type="GO" id="GO:0003700">
    <property type="term" value="F:DNA-binding transcription factor activity"/>
    <property type="evidence" value="ECO:0007669"/>
    <property type="project" value="InterPro"/>
</dbReference>
<accession>A0A438NE83</accession>
<feature type="compositionally biased region" description="Low complexity" evidence="2">
    <location>
        <begin position="531"/>
        <end position="541"/>
    </location>
</feature>
<dbReference type="CDD" id="cd14812">
    <property type="entry name" value="bZIP_u3"/>
    <property type="match status" value="1"/>
</dbReference>
<dbReference type="SUPFAM" id="SSF57959">
    <property type="entry name" value="Leucine zipper domain"/>
    <property type="match status" value="1"/>
</dbReference>
<dbReference type="Pfam" id="PF00022">
    <property type="entry name" value="Actin"/>
    <property type="match status" value="1"/>
</dbReference>
<dbReference type="EMBL" id="NAJM01000005">
    <property type="protein sequence ID" value="RVX74039.1"/>
    <property type="molecule type" value="Genomic_DNA"/>
</dbReference>
<gene>
    <name evidence="4" type="ORF">B0A52_01870</name>
</gene>
<dbReference type="PROSITE" id="PS50217">
    <property type="entry name" value="BZIP"/>
    <property type="match status" value="1"/>
</dbReference>
<dbReference type="SMART" id="SM00268">
    <property type="entry name" value="ACTIN"/>
    <property type="match status" value="1"/>
</dbReference>
<dbReference type="Gene3D" id="1.20.5.170">
    <property type="match status" value="1"/>
</dbReference>
<dbReference type="PANTHER" id="PTHR11937">
    <property type="entry name" value="ACTIN"/>
    <property type="match status" value="1"/>
</dbReference>
<organism evidence="4 5">
    <name type="scientific">Exophiala mesophila</name>
    <name type="common">Black yeast-like fungus</name>
    <dbReference type="NCBI Taxonomy" id="212818"/>
    <lineage>
        <taxon>Eukaryota</taxon>
        <taxon>Fungi</taxon>
        <taxon>Dikarya</taxon>
        <taxon>Ascomycota</taxon>
        <taxon>Pezizomycotina</taxon>
        <taxon>Eurotiomycetes</taxon>
        <taxon>Chaetothyriomycetidae</taxon>
        <taxon>Chaetothyriales</taxon>
        <taxon>Herpotrichiellaceae</taxon>
        <taxon>Exophiala</taxon>
    </lineage>
</organism>
<feature type="compositionally biased region" description="Low complexity" evidence="2">
    <location>
        <begin position="143"/>
        <end position="155"/>
    </location>
</feature>
<dbReference type="OrthoDB" id="74201at2759"/>
<dbReference type="InterPro" id="IPR004827">
    <property type="entry name" value="bZIP"/>
</dbReference>
<name>A0A438NE83_EXOME</name>
<proteinExistence type="inferred from homology"/>
<evidence type="ECO:0000313" key="4">
    <source>
        <dbReference type="EMBL" id="RVX74039.1"/>
    </source>
</evidence>
<feature type="domain" description="BZIP" evidence="3">
    <location>
        <begin position="61"/>
        <end position="111"/>
    </location>
</feature>
<sequence length="1134" mass="123694">MSVTNNNLPYPSPPPQSESGTSPAPSDHSSKKKRKAWGQPVPEIKQILPPRKRAKTAEEKEQRKNERILRNRRAADKSRQRQKAAVADLEVRQIRIEQENASLRELLARYESRFGKQADFPTPELEHEELANGESTPTPQNKASPAPSLYASPSDPEQPQPTLVQSDSSSPLKLESPALAPELNLIHEHSEAASADPMAPFSSFPNVSGLTQYPAVILCDLQCQPETWAIKLPAVSSDQISQLGLSYLLQVLQTLTIFQTFSTTTLWPLCKIFQILAQKLSMTSTDQDFSSIVTNFPLIHSLISMPSTPTRPAVFRMKLLSRLLTCSPHMARLLLAATDRALQQVVSEDGFAEDPDRRWTWSSLMTIKWVIIRLEREHRKIRHQVSTNSDGLDALKIMAGVDYSAVARSSTLWKGVNSECNIIADQAAMPPFKDEHVLIIAPGSQITAAQLGLPESFTPPRFRFPTRMFPGINPGEWEPLKIRTKTVTTQKPVQPSTNGEAAKPEIQNGDVAPSTDVEMKEAPPEAPPAEVPTAPEADVPASVQEEPQANQPEGTLPDAPKLEPEEATQEIPPEVPQDGETAAQEEAPPELEEETTEVYEDDHWSVEGAVYPIRDGRIENWSCFFALLSHIYNMISPPFHMPVLFISQPCWSSRDKEMITQYVFENWKIPAFCLMDAALTAAYAYGVPTALVVDVGHGKTDVTAVTDFQINDAGRGVAISQTGGEAMTKRLQQLLADRGFTDDMAEQLKRSPICEILPQGYALPTSTENGVVNNPAAAASTGALDSGSNIRDSEGLRPGQAPRGPGFGTAVGEENGNGDNEDDDGVLDVAAIVARDNAAELLAKREKEKAERAAAKKGGGAEPPKPARLRNSEKTRASFTYVELLPIEETEDETAVPTARKRKREIEVGLERFMAATPAPGYADGIVDTIAEAIHHTVLSVPEIQPRSALWDNLIILGNGSRIRGFTHALLTTLNARYVLSPSTATIFTSELPSNFTTPVATPGTNTPIPGQGGYPNHPAAGHGVNPLLVAATKNMMQPNPHLQVPGQMMPDPSMQHSHRGYSQVPTSIKTVKPPDYFPEWKDPSVSGMEEASFLGAQVAAKVVFIVDQGNSKGFLTRSDYNELGPTGIHDCAL</sequence>